<dbReference type="Pfam" id="PF01614">
    <property type="entry name" value="IclR_C"/>
    <property type="match status" value="1"/>
</dbReference>
<dbReference type="PANTHER" id="PTHR30136:SF24">
    <property type="entry name" value="HTH-TYPE TRANSCRIPTIONAL REPRESSOR ALLR"/>
    <property type="match status" value="1"/>
</dbReference>
<keyword evidence="1" id="KW-0805">Transcription regulation</keyword>
<dbReference type="GO" id="GO:0003677">
    <property type="term" value="F:DNA binding"/>
    <property type="evidence" value="ECO:0007669"/>
    <property type="project" value="UniProtKB-KW"/>
</dbReference>
<dbReference type="EMBL" id="NXMA01000009">
    <property type="protein sequence ID" value="TKX31649.1"/>
    <property type="molecule type" value="Genomic_DNA"/>
</dbReference>
<proteinExistence type="predicted"/>
<dbReference type="GO" id="GO:0045892">
    <property type="term" value="P:negative regulation of DNA-templated transcription"/>
    <property type="evidence" value="ECO:0007669"/>
    <property type="project" value="TreeGrafter"/>
</dbReference>
<evidence type="ECO:0000313" key="8">
    <source>
        <dbReference type="Proteomes" id="UP000310353"/>
    </source>
</evidence>
<dbReference type="PANTHER" id="PTHR30136">
    <property type="entry name" value="HELIX-TURN-HELIX TRANSCRIPTIONAL REGULATOR, ICLR FAMILY"/>
    <property type="match status" value="1"/>
</dbReference>
<evidence type="ECO:0000256" key="2">
    <source>
        <dbReference type="ARBA" id="ARBA00023125"/>
    </source>
</evidence>
<evidence type="ECO:0000259" key="5">
    <source>
        <dbReference type="PROSITE" id="PS51077"/>
    </source>
</evidence>
<dbReference type="InterPro" id="IPR050707">
    <property type="entry name" value="HTH_MetabolicPath_Reg"/>
</dbReference>
<feature type="domain" description="IclR-ED" evidence="6">
    <location>
        <begin position="65"/>
        <end position="246"/>
    </location>
</feature>
<dbReference type="PROSITE" id="PS51077">
    <property type="entry name" value="HTH_ICLR"/>
    <property type="match status" value="1"/>
</dbReference>
<dbReference type="Gene3D" id="3.30.450.40">
    <property type="match status" value="1"/>
</dbReference>
<accession>A0A4U7BJA3</accession>
<keyword evidence="8" id="KW-1185">Reference proteome</keyword>
<dbReference type="InterPro" id="IPR029016">
    <property type="entry name" value="GAF-like_dom_sf"/>
</dbReference>
<evidence type="ECO:0000256" key="1">
    <source>
        <dbReference type="ARBA" id="ARBA00023015"/>
    </source>
</evidence>
<feature type="coiled-coil region" evidence="4">
    <location>
        <begin position="162"/>
        <end position="189"/>
    </location>
</feature>
<dbReference type="OrthoDB" id="13103at2"/>
<keyword evidence="4" id="KW-0175">Coiled coil</keyword>
<protein>
    <submittedName>
        <fullName evidence="7">IclR family transcriptional regulator</fullName>
    </submittedName>
</protein>
<keyword evidence="2" id="KW-0238">DNA-binding</keyword>
<dbReference type="Pfam" id="PF09339">
    <property type="entry name" value="HTH_IclR"/>
    <property type="match status" value="1"/>
</dbReference>
<dbReference type="InterPro" id="IPR014757">
    <property type="entry name" value="Tscrpt_reg_IclR_C"/>
</dbReference>
<dbReference type="InterPro" id="IPR036388">
    <property type="entry name" value="WH-like_DNA-bd_sf"/>
</dbReference>
<evidence type="ECO:0000256" key="3">
    <source>
        <dbReference type="ARBA" id="ARBA00023163"/>
    </source>
</evidence>
<dbReference type="SMART" id="SM00346">
    <property type="entry name" value="HTH_ICLR"/>
    <property type="match status" value="1"/>
</dbReference>
<dbReference type="GO" id="GO:0003700">
    <property type="term" value="F:DNA-binding transcription factor activity"/>
    <property type="evidence" value="ECO:0007669"/>
    <property type="project" value="TreeGrafter"/>
</dbReference>
<dbReference type="PROSITE" id="PS51078">
    <property type="entry name" value="ICLR_ED"/>
    <property type="match status" value="1"/>
</dbReference>
<dbReference type="SUPFAM" id="SSF46785">
    <property type="entry name" value="Winged helix' DNA-binding domain"/>
    <property type="match status" value="1"/>
</dbReference>
<organism evidence="7 8">
    <name type="scientific">Campylobacter aviculae</name>
    <dbReference type="NCBI Taxonomy" id="2510190"/>
    <lineage>
        <taxon>Bacteria</taxon>
        <taxon>Pseudomonadati</taxon>
        <taxon>Campylobacterota</taxon>
        <taxon>Epsilonproteobacteria</taxon>
        <taxon>Campylobacterales</taxon>
        <taxon>Campylobacteraceae</taxon>
        <taxon>Campylobacter</taxon>
    </lineage>
</organism>
<dbReference type="InterPro" id="IPR005471">
    <property type="entry name" value="Tscrpt_reg_IclR_N"/>
</dbReference>
<evidence type="ECO:0000313" key="7">
    <source>
        <dbReference type="EMBL" id="TKX31649.1"/>
    </source>
</evidence>
<gene>
    <name evidence="7" type="ORF">CQA76_05915</name>
</gene>
<name>A0A4U7BJA3_9BACT</name>
<dbReference type="InterPro" id="IPR036390">
    <property type="entry name" value="WH_DNA-bd_sf"/>
</dbReference>
<dbReference type="SUPFAM" id="SSF55781">
    <property type="entry name" value="GAF domain-like"/>
    <property type="match status" value="1"/>
</dbReference>
<keyword evidence="3" id="KW-0804">Transcription</keyword>
<dbReference type="Proteomes" id="UP000310353">
    <property type="component" value="Unassembled WGS sequence"/>
</dbReference>
<reference evidence="7 8" key="1">
    <citation type="submission" date="2018-05" db="EMBL/GenBank/DDBJ databases">
        <title>Novel Campyloabacter and Helicobacter Species and Strains.</title>
        <authorList>
            <person name="Mannion A.J."/>
            <person name="Shen Z."/>
            <person name="Fox J.G."/>
        </authorList>
    </citation>
    <scope>NUCLEOTIDE SEQUENCE [LARGE SCALE GENOMIC DNA]</scope>
    <source>
        <strain evidence="8">MIT17-670</strain>
    </source>
</reference>
<sequence length="255" mass="29582">MHQPTLRVIKILELLANSKEELTLTLIAKKLNIPVGTISPILQTLQEKKYIKCNLSNKSYCLDFKILELSYNLKGENNVIELIRKHMKNIRDLTNQTCQLGVLRKSNVLYLEKIDANDQIQLKSFVGTSYPAYATSLGKALLSNKTKEELQILYPKNFEKITSNTLKNIDELYKQIKQIKKEKVALESGEMNPQIECMAINIEHKNKIIAAISISYPIFYSNKNFKEKNKKILIEEKHKIEEMINLHFPNLERIY</sequence>
<dbReference type="Gene3D" id="1.10.10.10">
    <property type="entry name" value="Winged helix-like DNA-binding domain superfamily/Winged helix DNA-binding domain"/>
    <property type="match status" value="1"/>
</dbReference>
<evidence type="ECO:0000259" key="6">
    <source>
        <dbReference type="PROSITE" id="PS51078"/>
    </source>
</evidence>
<feature type="domain" description="HTH iclR-type" evidence="5">
    <location>
        <begin position="2"/>
        <end position="64"/>
    </location>
</feature>
<comment type="caution">
    <text evidence="7">The sequence shown here is derived from an EMBL/GenBank/DDBJ whole genome shotgun (WGS) entry which is preliminary data.</text>
</comment>
<evidence type="ECO:0000256" key="4">
    <source>
        <dbReference type="SAM" id="Coils"/>
    </source>
</evidence>
<dbReference type="AlphaFoldDB" id="A0A4U7BJA3"/>
<dbReference type="RefSeq" id="WP_137622503.1">
    <property type="nucleotide sequence ID" value="NZ_NXMA01000009.1"/>
</dbReference>